<dbReference type="Pfam" id="PF23270">
    <property type="entry name" value="HAD_RAM2_N"/>
    <property type="match status" value="1"/>
</dbReference>
<sequence length="661" mass="75620">MQTKPTPASTRPTHSPQAKPHPPRPTAKAKKKAAQPKNKKEPQRGQEPKTRTHPQERNASQENRKGQQEAEKKREKTETREESENKARRKREHEGARKGKPSQERHRQTGESPKQEPNQLALDIFYLYTVPSTKGTRLIPSSFPQTAAKLFPTTAILMTMPKLLLRRLENLLCHSLKADIHQYGLSRLEELASHTVIFQMEEVLLVSWSLFPYFMLVAYEAGGPLRGFLLFLLYPLVCLLGQELGLRIMVFVCFVGIKESTFNIGRSVLPKFLLEDTAYEGFEMVTQCRRKVGVSDMPRVMVESFLRDYLGIEAIVGRELKVVFGYYVGFMEEKAGTILLEDTFREEKWDSHAIGIGCFNKSHIHPLFSHCKEFYFIKEAQKKNWQSLPRKSYPKPLIFHDGRLAFRPSPLAYLVMLLWLPLGLLIFLIRFLTGLLLPYDISTPILAFTGLRAKIKGVSSEPRKNKKEPSKGILYICNHKTLLDPLFISGILRKRLTAVTYSLSKFSEMVAPIRTVRLTRNRDKDSETMQKLLSETDLIVCPEGTTCREPYLLRFSPLFAEISDDIVPIAIDVKVTFFYGTTAGGFKFLDPVYLLLNPYPTYHVHFLEKLPAAYTCGAGRKSKFEVANHVQAELARALEFEVTHFTRKDKYMILADNEGMI</sequence>
<dbReference type="PANTHER" id="PTHR15486">
    <property type="entry name" value="ANCIENT UBIQUITOUS PROTEIN"/>
    <property type="match status" value="1"/>
</dbReference>
<evidence type="ECO:0000259" key="10">
    <source>
        <dbReference type="SMART" id="SM00563"/>
    </source>
</evidence>
<feature type="domain" description="Phospholipid/glycerol acyltransferase" evidence="10">
    <location>
        <begin position="473"/>
        <end position="574"/>
    </location>
</feature>
<keyword evidence="3" id="KW-0808">Transferase</keyword>
<dbReference type="InterPro" id="IPR056462">
    <property type="entry name" value="HAD_RAM2/GPAT1-8"/>
</dbReference>
<comment type="subcellular location">
    <subcellularLocation>
        <location evidence="1">Membrane</location>
        <topology evidence="1">Multi-pass membrane protein</topology>
    </subcellularLocation>
</comment>
<dbReference type="GO" id="GO:0010143">
    <property type="term" value="P:cutin biosynthetic process"/>
    <property type="evidence" value="ECO:0007669"/>
    <property type="project" value="TreeGrafter"/>
</dbReference>
<dbReference type="SUPFAM" id="SSF69593">
    <property type="entry name" value="Glycerol-3-phosphate (1)-acyltransferase"/>
    <property type="match status" value="1"/>
</dbReference>
<evidence type="ECO:0000256" key="2">
    <source>
        <dbReference type="ARBA" id="ARBA00007937"/>
    </source>
</evidence>
<dbReference type="InterPro" id="IPR002123">
    <property type="entry name" value="Plipid/glycerol_acylTrfase"/>
</dbReference>
<feature type="transmembrane region" description="Helical" evidence="9">
    <location>
        <begin position="228"/>
        <end position="257"/>
    </location>
</feature>
<accession>A0AAN8UF88</accession>
<feature type="region of interest" description="Disordered" evidence="8">
    <location>
        <begin position="1"/>
        <end position="116"/>
    </location>
</feature>
<reference evidence="11 12" key="1">
    <citation type="submission" date="2023-12" db="EMBL/GenBank/DDBJ databases">
        <title>A high-quality genome assembly for Dillenia turbinata (Dilleniales).</title>
        <authorList>
            <person name="Chanderbali A."/>
        </authorList>
    </citation>
    <scope>NUCLEOTIDE SEQUENCE [LARGE SCALE GENOMIC DNA]</scope>
    <source>
        <strain evidence="11">LSX21</strain>
        <tissue evidence="11">Leaf</tissue>
    </source>
</reference>
<evidence type="ECO:0000256" key="1">
    <source>
        <dbReference type="ARBA" id="ARBA00004141"/>
    </source>
</evidence>
<evidence type="ECO:0000256" key="7">
    <source>
        <dbReference type="ARBA" id="ARBA00023315"/>
    </source>
</evidence>
<evidence type="ECO:0000256" key="6">
    <source>
        <dbReference type="ARBA" id="ARBA00023136"/>
    </source>
</evidence>
<dbReference type="Pfam" id="PF01553">
    <property type="entry name" value="Acyltransferase"/>
    <property type="match status" value="1"/>
</dbReference>
<evidence type="ECO:0000256" key="4">
    <source>
        <dbReference type="ARBA" id="ARBA00022692"/>
    </source>
</evidence>
<keyword evidence="4 9" id="KW-0812">Transmembrane</keyword>
<dbReference type="EMBL" id="JBAMMX010000025">
    <property type="protein sequence ID" value="KAK6915683.1"/>
    <property type="molecule type" value="Genomic_DNA"/>
</dbReference>
<dbReference type="PANTHER" id="PTHR15486:SF65">
    <property type="entry name" value="GLYCEROL-3-PHOSPHATE ACYLTRANSFERASE"/>
    <property type="match status" value="1"/>
</dbReference>
<evidence type="ECO:0000256" key="3">
    <source>
        <dbReference type="ARBA" id="ARBA00022679"/>
    </source>
</evidence>
<dbReference type="Proteomes" id="UP001370490">
    <property type="component" value="Unassembled WGS sequence"/>
</dbReference>
<feature type="compositionally biased region" description="Basic and acidic residues" evidence="8">
    <location>
        <begin position="38"/>
        <end position="56"/>
    </location>
</feature>
<name>A0AAN8UF88_9MAGN</name>
<dbReference type="GO" id="GO:0016791">
    <property type="term" value="F:phosphatase activity"/>
    <property type="evidence" value="ECO:0007669"/>
    <property type="project" value="TreeGrafter"/>
</dbReference>
<evidence type="ECO:0000256" key="9">
    <source>
        <dbReference type="SAM" id="Phobius"/>
    </source>
</evidence>
<keyword evidence="7 11" id="KW-0012">Acyltransferase</keyword>
<dbReference type="GO" id="GO:0090447">
    <property type="term" value="F:glycerol-3-phosphate 2-O-acyltransferase activity"/>
    <property type="evidence" value="ECO:0007669"/>
    <property type="project" value="TreeGrafter"/>
</dbReference>
<gene>
    <name evidence="11" type="ORF">RJ641_020800</name>
</gene>
<feature type="transmembrane region" description="Helical" evidence="9">
    <location>
        <begin position="411"/>
        <end position="432"/>
    </location>
</feature>
<keyword evidence="12" id="KW-1185">Reference proteome</keyword>
<protein>
    <submittedName>
        <fullName evidence="11">Phospholipid/glycerol acyltransferase</fullName>
    </submittedName>
</protein>
<organism evidence="11 12">
    <name type="scientific">Dillenia turbinata</name>
    <dbReference type="NCBI Taxonomy" id="194707"/>
    <lineage>
        <taxon>Eukaryota</taxon>
        <taxon>Viridiplantae</taxon>
        <taxon>Streptophyta</taxon>
        <taxon>Embryophyta</taxon>
        <taxon>Tracheophyta</taxon>
        <taxon>Spermatophyta</taxon>
        <taxon>Magnoliopsida</taxon>
        <taxon>eudicotyledons</taxon>
        <taxon>Gunneridae</taxon>
        <taxon>Pentapetalae</taxon>
        <taxon>Dilleniales</taxon>
        <taxon>Dilleniaceae</taxon>
        <taxon>Dillenia</taxon>
    </lineage>
</organism>
<feature type="transmembrane region" description="Helical" evidence="9">
    <location>
        <begin position="203"/>
        <end position="222"/>
    </location>
</feature>
<evidence type="ECO:0000256" key="8">
    <source>
        <dbReference type="SAM" id="MobiDB-lite"/>
    </source>
</evidence>
<dbReference type="GO" id="GO:0016020">
    <property type="term" value="C:membrane"/>
    <property type="evidence" value="ECO:0007669"/>
    <property type="project" value="UniProtKB-SubCell"/>
</dbReference>
<dbReference type="AlphaFoldDB" id="A0AAN8UF88"/>
<proteinExistence type="inferred from homology"/>
<evidence type="ECO:0000313" key="11">
    <source>
        <dbReference type="EMBL" id="KAK6915683.1"/>
    </source>
</evidence>
<keyword evidence="5 9" id="KW-1133">Transmembrane helix</keyword>
<evidence type="ECO:0000256" key="5">
    <source>
        <dbReference type="ARBA" id="ARBA00022989"/>
    </source>
</evidence>
<feature type="compositionally biased region" description="Basic and acidic residues" evidence="8">
    <location>
        <begin position="62"/>
        <end position="109"/>
    </location>
</feature>
<comment type="similarity">
    <text evidence="2">Belongs to the GPAT/DAPAT family.</text>
</comment>
<feature type="compositionally biased region" description="Polar residues" evidence="8">
    <location>
        <begin position="1"/>
        <end position="16"/>
    </location>
</feature>
<comment type="caution">
    <text evidence="11">The sequence shown here is derived from an EMBL/GenBank/DDBJ whole genome shotgun (WGS) entry which is preliminary data.</text>
</comment>
<evidence type="ECO:0000313" key="12">
    <source>
        <dbReference type="Proteomes" id="UP001370490"/>
    </source>
</evidence>
<dbReference type="SMART" id="SM00563">
    <property type="entry name" value="PlsC"/>
    <property type="match status" value="1"/>
</dbReference>
<keyword evidence="6 9" id="KW-0472">Membrane</keyword>